<dbReference type="InterPro" id="IPR009061">
    <property type="entry name" value="DNA-bd_dom_put_sf"/>
</dbReference>
<dbReference type="Proteomes" id="UP001629214">
    <property type="component" value="Unassembled WGS sequence"/>
</dbReference>
<reference evidence="6 7" key="1">
    <citation type="journal article" date="2024" name="Chem. Sci.">
        <title>Discovery of megapolipeptins by genome mining of a Burkholderiales bacteria collection.</title>
        <authorList>
            <person name="Paulo B.S."/>
            <person name="Recchia M.J.J."/>
            <person name="Lee S."/>
            <person name="Fergusson C.H."/>
            <person name="Romanowski S.B."/>
            <person name="Hernandez A."/>
            <person name="Krull N."/>
            <person name="Liu D.Y."/>
            <person name="Cavanagh H."/>
            <person name="Bos A."/>
            <person name="Gray C.A."/>
            <person name="Murphy B.T."/>
            <person name="Linington R.G."/>
            <person name="Eustaquio A.S."/>
        </authorList>
    </citation>
    <scope>NUCLEOTIDE SEQUENCE [LARGE SCALE GENOMIC DNA]</scope>
    <source>
        <strain evidence="6 7">RL21-008-BIB-B</strain>
    </source>
</reference>
<keyword evidence="3" id="KW-0238">DNA-binding</keyword>
<keyword evidence="4" id="KW-0804">Transcription</keyword>
<dbReference type="EMBL" id="JAQQFR010000010">
    <property type="protein sequence ID" value="MFL9879966.1"/>
    <property type="molecule type" value="Genomic_DNA"/>
</dbReference>
<evidence type="ECO:0000256" key="1">
    <source>
        <dbReference type="ARBA" id="ARBA00022491"/>
    </source>
</evidence>
<sequence>MSDENLQVEPEIACYRSGVAARLTGVPVETLRVWERRYGVVGPRLSESGQRLYTPDEVHRLGIIKRLVDAGHAIGSIATLPIETLTGMSNFEKSSISKKSVPALASRTDIRLALVGPWISSRRISEALSHSMLNVVGKCTDLSKAAEELEGTKADIIVVEFPILDETTIDTLNEVKQACDAGNGIVFYRFAPSPVLLALRAAGYEVVRKPLDSVEVEWFCNALMRTQASPTRTRPLLPATQPPPPPRFDESSLAAFTETGGKIYCECPRHLAELLLSLGSFEKYSADCANRDSKDAALHRDLQWTTGHARAALEDALVRLAQAEGMDLPARSGESL</sequence>
<name>A0ABW8ZAG6_9BURK</name>
<proteinExistence type="predicted"/>
<evidence type="ECO:0000256" key="3">
    <source>
        <dbReference type="ARBA" id="ARBA00023125"/>
    </source>
</evidence>
<dbReference type="SMART" id="SM00422">
    <property type="entry name" value="HTH_MERR"/>
    <property type="match status" value="1"/>
</dbReference>
<evidence type="ECO:0000256" key="4">
    <source>
        <dbReference type="ARBA" id="ARBA00023163"/>
    </source>
</evidence>
<evidence type="ECO:0000256" key="2">
    <source>
        <dbReference type="ARBA" id="ARBA00023015"/>
    </source>
</evidence>
<keyword evidence="2" id="KW-0805">Transcription regulation</keyword>
<dbReference type="InterPro" id="IPR047057">
    <property type="entry name" value="MerR_fam"/>
</dbReference>
<keyword evidence="7" id="KW-1185">Reference proteome</keyword>
<dbReference type="PANTHER" id="PTHR30204:SF69">
    <property type="entry name" value="MERR-FAMILY TRANSCRIPTIONAL REGULATOR"/>
    <property type="match status" value="1"/>
</dbReference>
<evidence type="ECO:0000259" key="5">
    <source>
        <dbReference type="PROSITE" id="PS50937"/>
    </source>
</evidence>
<dbReference type="SUPFAM" id="SSF46955">
    <property type="entry name" value="Putative DNA-binding domain"/>
    <property type="match status" value="1"/>
</dbReference>
<keyword evidence="1" id="KW-0678">Repressor</keyword>
<dbReference type="RefSeq" id="WP_408169049.1">
    <property type="nucleotide sequence ID" value="NZ_JAQQFR010000010.1"/>
</dbReference>
<dbReference type="Pfam" id="PF13411">
    <property type="entry name" value="MerR_1"/>
    <property type="match status" value="1"/>
</dbReference>
<organism evidence="6 7">
    <name type="scientific">Herbaspirillum rhizosphaerae</name>
    <dbReference type="NCBI Taxonomy" id="346179"/>
    <lineage>
        <taxon>Bacteria</taxon>
        <taxon>Pseudomonadati</taxon>
        <taxon>Pseudomonadota</taxon>
        <taxon>Betaproteobacteria</taxon>
        <taxon>Burkholderiales</taxon>
        <taxon>Oxalobacteraceae</taxon>
        <taxon>Herbaspirillum</taxon>
    </lineage>
</organism>
<protein>
    <submittedName>
        <fullName evidence="6">MerR family transcriptional regulator</fullName>
    </submittedName>
</protein>
<dbReference type="PROSITE" id="PS50937">
    <property type="entry name" value="HTH_MERR_2"/>
    <property type="match status" value="1"/>
</dbReference>
<dbReference type="InterPro" id="IPR000551">
    <property type="entry name" value="MerR-type_HTH_dom"/>
</dbReference>
<comment type="caution">
    <text evidence="6">The sequence shown here is derived from an EMBL/GenBank/DDBJ whole genome shotgun (WGS) entry which is preliminary data.</text>
</comment>
<gene>
    <name evidence="6" type="ORF">PQR63_16315</name>
</gene>
<dbReference type="CDD" id="cd01104">
    <property type="entry name" value="HTH_MlrA-CarA"/>
    <property type="match status" value="1"/>
</dbReference>
<dbReference type="Gene3D" id="1.10.1660.10">
    <property type="match status" value="1"/>
</dbReference>
<accession>A0ABW8ZAG6</accession>
<feature type="domain" description="HTH merR-type" evidence="5">
    <location>
        <begin position="14"/>
        <end position="83"/>
    </location>
</feature>
<evidence type="ECO:0000313" key="6">
    <source>
        <dbReference type="EMBL" id="MFL9879966.1"/>
    </source>
</evidence>
<evidence type="ECO:0000313" key="7">
    <source>
        <dbReference type="Proteomes" id="UP001629214"/>
    </source>
</evidence>
<dbReference type="PANTHER" id="PTHR30204">
    <property type="entry name" value="REDOX-CYCLING DRUG-SENSING TRANSCRIPTIONAL ACTIVATOR SOXR"/>
    <property type="match status" value="1"/>
</dbReference>